<accession>A0ABQ7VYV6</accession>
<dbReference type="PANTHER" id="PTHR33499">
    <property type="entry name" value="OS12G0282400 PROTEIN-RELATED"/>
    <property type="match status" value="1"/>
</dbReference>
<gene>
    <name evidence="1" type="ORF">KY290_010825</name>
</gene>
<organism evidence="1 2">
    <name type="scientific">Solanum tuberosum</name>
    <name type="common">Potato</name>
    <dbReference type="NCBI Taxonomy" id="4113"/>
    <lineage>
        <taxon>Eukaryota</taxon>
        <taxon>Viridiplantae</taxon>
        <taxon>Streptophyta</taxon>
        <taxon>Embryophyta</taxon>
        <taxon>Tracheophyta</taxon>
        <taxon>Spermatophyta</taxon>
        <taxon>Magnoliopsida</taxon>
        <taxon>eudicotyledons</taxon>
        <taxon>Gunneridae</taxon>
        <taxon>Pentapetalae</taxon>
        <taxon>asterids</taxon>
        <taxon>lamiids</taxon>
        <taxon>Solanales</taxon>
        <taxon>Solanaceae</taxon>
        <taxon>Solanoideae</taxon>
        <taxon>Solaneae</taxon>
        <taxon>Solanum</taxon>
    </lineage>
</organism>
<keyword evidence="2" id="KW-1185">Reference proteome</keyword>
<protein>
    <submittedName>
        <fullName evidence="1">Uncharacterized protein</fullName>
    </submittedName>
</protein>
<reference evidence="1 2" key="1">
    <citation type="journal article" date="2021" name="bioRxiv">
        <title>Chromosome-scale and haplotype-resolved genome assembly of a tetraploid potato cultivar.</title>
        <authorList>
            <person name="Sun H."/>
            <person name="Jiao W.-B."/>
            <person name="Krause K."/>
            <person name="Campoy J.A."/>
            <person name="Goel M."/>
            <person name="Folz-Donahue K."/>
            <person name="Kukat C."/>
            <person name="Huettel B."/>
            <person name="Schneeberger K."/>
        </authorList>
    </citation>
    <scope>NUCLEOTIDE SEQUENCE [LARGE SCALE GENOMIC DNA]</scope>
    <source>
        <strain evidence="1">SolTubOtavaFocal</strain>
        <tissue evidence="1">Leaves</tissue>
    </source>
</reference>
<comment type="caution">
    <text evidence="1">The sequence shown here is derived from an EMBL/GenBank/DDBJ whole genome shotgun (WGS) entry which is preliminary data.</text>
</comment>
<dbReference type="EMBL" id="JAIVGD010000005">
    <property type="protein sequence ID" value="KAH0773688.1"/>
    <property type="molecule type" value="Genomic_DNA"/>
</dbReference>
<sequence>MYPLGVSWWSDIKQQKLDHIWAAITDKFESVDLNDHRDHMFGWMNDLWNKWRVYLHATYVKNKPIVQAPKNIPKGENNIALWESFMNKILELFPVKWKI</sequence>
<name>A0ABQ7VYV6_SOLTU</name>
<evidence type="ECO:0000313" key="2">
    <source>
        <dbReference type="Proteomes" id="UP000826656"/>
    </source>
</evidence>
<dbReference type="PANTHER" id="PTHR33499:SF42">
    <property type="entry name" value="TRANSPOSON PROTEIN, CACTA, EN_SPM SUB-CLASS"/>
    <property type="match status" value="1"/>
</dbReference>
<dbReference type="Proteomes" id="UP000826656">
    <property type="component" value="Unassembled WGS sequence"/>
</dbReference>
<evidence type="ECO:0000313" key="1">
    <source>
        <dbReference type="EMBL" id="KAH0773688.1"/>
    </source>
</evidence>
<proteinExistence type="predicted"/>